<evidence type="ECO:0000256" key="3">
    <source>
        <dbReference type="ARBA" id="ARBA00022576"/>
    </source>
</evidence>
<dbReference type="PANTHER" id="PTHR43643:SF3">
    <property type="entry name" value="HISTIDINOL-PHOSPHATE AMINOTRANSFERASE"/>
    <property type="match status" value="1"/>
</dbReference>
<dbReference type="InterPro" id="IPR015424">
    <property type="entry name" value="PyrdxlP-dep_Trfase"/>
</dbReference>
<keyword evidence="9" id="KW-1185">Reference proteome</keyword>
<dbReference type="STRING" id="1123382.SAMN02745221_00589"/>
<dbReference type="Gene3D" id="3.90.1150.10">
    <property type="entry name" value="Aspartate Aminotransferase, domain 1"/>
    <property type="match status" value="1"/>
</dbReference>
<evidence type="ECO:0000256" key="6">
    <source>
        <dbReference type="HAMAP-Rule" id="MF_01023"/>
    </source>
</evidence>
<keyword evidence="6" id="KW-0368">Histidine biosynthesis</keyword>
<gene>
    <name evidence="6" type="primary">hisC</name>
    <name evidence="8" type="ORF">SAMN02745221_00589</name>
</gene>
<dbReference type="SUPFAM" id="SSF53383">
    <property type="entry name" value="PLP-dependent transferases"/>
    <property type="match status" value="1"/>
</dbReference>
<protein>
    <recommendedName>
        <fullName evidence="6">Histidinol-phosphate aminotransferase</fullName>
        <ecNumber evidence="6">2.6.1.9</ecNumber>
    </recommendedName>
    <alternativeName>
        <fullName evidence="6">Imidazole acetol-phosphate transaminase</fullName>
    </alternativeName>
</protein>
<keyword evidence="3 6" id="KW-0032">Aminotransferase</keyword>
<evidence type="ECO:0000256" key="4">
    <source>
        <dbReference type="ARBA" id="ARBA00022679"/>
    </source>
</evidence>
<dbReference type="AlphaFoldDB" id="A0A1M5L7V7"/>
<dbReference type="CDD" id="cd00609">
    <property type="entry name" value="AAT_like"/>
    <property type="match status" value="1"/>
</dbReference>
<dbReference type="InterPro" id="IPR005861">
    <property type="entry name" value="HisP_aminotrans"/>
</dbReference>
<reference evidence="9" key="1">
    <citation type="submission" date="2016-11" db="EMBL/GenBank/DDBJ databases">
        <authorList>
            <person name="Varghese N."/>
            <person name="Submissions S."/>
        </authorList>
    </citation>
    <scope>NUCLEOTIDE SEQUENCE [LARGE SCALE GENOMIC DNA]</scope>
    <source>
        <strain evidence="9">DSM 11003</strain>
    </source>
</reference>
<dbReference type="GO" id="GO:0000105">
    <property type="term" value="P:L-histidine biosynthetic process"/>
    <property type="evidence" value="ECO:0007669"/>
    <property type="project" value="UniProtKB-UniRule"/>
</dbReference>
<dbReference type="InterPro" id="IPR015422">
    <property type="entry name" value="PyrdxlP-dep_Trfase_small"/>
</dbReference>
<comment type="cofactor">
    <cofactor evidence="1 6">
        <name>pyridoxal 5'-phosphate</name>
        <dbReference type="ChEBI" id="CHEBI:597326"/>
    </cofactor>
</comment>
<dbReference type="Pfam" id="PF00155">
    <property type="entry name" value="Aminotran_1_2"/>
    <property type="match status" value="1"/>
</dbReference>
<dbReference type="RefSeq" id="WP_073089730.1">
    <property type="nucleotide sequence ID" value="NZ_FQWY01000007.1"/>
</dbReference>
<comment type="similarity">
    <text evidence="6">Belongs to the class-II pyridoxal-phosphate-dependent aminotransferase family. Histidinol-phosphate aminotransferase subfamily.</text>
</comment>
<comment type="pathway">
    <text evidence="6">Amino-acid biosynthesis; L-histidine biosynthesis; L-histidine from 5-phospho-alpha-D-ribose 1-diphosphate: step 7/9.</text>
</comment>
<keyword evidence="4 6" id="KW-0808">Transferase</keyword>
<dbReference type="EC" id="2.6.1.9" evidence="6"/>
<evidence type="ECO:0000256" key="2">
    <source>
        <dbReference type="ARBA" id="ARBA00011738"/>
    </source>
</evidence>
<dbReference type="EMBL" id="FQWY01000007">
    <property type="protein sequence ID" value="SHG61098.1"/>
    <property type="molecule type" value="Genomic_DNA"/>
</dbReference>
<dbReference type="NCBIfam" id="TIGR01141">
    <property type="entry name" value="hisC"/>
    <property type="match status" value="1"/>
</dbReference>
<dbReference type="Gene3D" id="3.40.640.10">
    <property type="entry name" value="Type I PLP-dependent aspartate aminotransferase-like (Major domain)"/>
    <property type="match status" value="1"/>
</dbReference>
<evidence type="ECO:0000256" key="1">
    <source>
        <dbReference type="ARBA" id="ARBA00001933"/>
    </source>
</evidence>
<keyword evidence="5 6" id="KW-0663">Pyridoxal phosphate</keyword>
<dbReference type="GO" id="GO:0004400">
    <property type="term" value="F:histidinol-phosphate transaminase activity"/>
    <property type="evidence" value="ECO:0007669"/>
    <property type="project" value="UniProtKB-UniRule"/>
</dbReference>
<comment type="catalytic activity">
    <reaction evidence="6">
        <text>L-histidinol phosphate + 2-oxoglutarate = 3-(imidazol-4-yl)-2-oxopropyl phosphate + L-glutamate</text>
        <dbReference type="Rhea" id="RHEA:23744"/>
        <dbReference type="ChEBI" id="CHEBI:16810"/>
        <dbReference type="ChEBI" id="CHEBI:29985"/>
        <dbReference type="ChEBI" id="CHEBI:57766"/>
        <dbReference type="ChEBI" id="CHEBI:57980"/>
        <dbReference type="EC" id="2.6.1.9"/>
    </reaction>
</comment>
<evidence type="ECO:0000259" key="7">
    <source>
        <dbReference type="Pfam" id="PF00155"/>
    </source>
</evidence>
<dbReference type="InterPro" id="IPR015421">
    <property type="entry name" value="PyrdxlP-dep_Trfase_major"/>
</dbReference>
<dbReference type="UniPathway" id="UPA00031">
    <property type="reaction ID" value="UER00012"/>
</dbReference>
<name>A0A1M5L7V7_9FIRM</name>
<dbReference type="OrthoDB" id="9813612at2"/>
<dbReference type="Proteomes" id="UP000242329">
    <property type="component" value="Unassembled WGS sequence"/>
</dbReference>
<comment type="subunit">
    <text evidence="2 6">Homodimer.</text>
</comment>
<accession>A0A1M5L7V7</accession>
<evidence type="ECO:0000256" key="5">
    <source>
        <dbReference type="ARBA" id="ARBA00022898"/>
    </source>
</evidence>
<feature type="modified residue" description="N6-(pyridoxal phosphate)lysine" evidence="6">
    <location>
        <position position="228"/>
    </location>
</feature>
<dbReference type="GO" id="GO:0030170">
    <property type="term" value="F:pyridoxal phosphate binding"/>
    <property type="evidence" value="ECO:0007669"/>
    <property type="project" value="InterPro"/>
</dbReference>
<feature type="domain" description="Aminotransferase class I/classII large" evidence="7">
    <location>
        <begin position="36"/>
        <end position="360"/>
    </location>
</feature>
<keyword evidence="6" id="KW-0028">Amino-acid biosynthesis</keyword>
<organism evidence="8 9">
    <name type="scientific">Thermosyntropha lipolytica DSM 11003</name>
    <dbReference type="NCBI Taxonomy" id="1123382"/>
    <lineage>
        <taxon>Bacteria</taxon>
        <taxon>Bacillati</taxon>
        <taxon>Bacillota</taxon>
        <taxon>Clostridia</taxon>
        <taxon>Eubacteriales</taxon>
        <taxon>Syntrophomonadaceae</taxon>
        <taxon>Thermosyntropha</taxon>
    </lineage>
</organism>
<dbReference type="InterPro" id="IPR004839">
    <property type="entry name" value="Aminotransferase_I/II_large"/>
</dbReference>
<proteinExistence type="inferred from homology"/>
<dbReference type="HAMAP" id="MF_01023">
    <property type="entry name" value="HisC_aminotrans_2"/>
    <property type="match status" value="1"/>
</dbReference>
<dbReference type="PANTHER" id="PTHR43643">
    <property type="entry name" value="HISTIDINOL-PHOSPHATE AMINOTRANSFERASE 2"/>
    <property type="match status" value="1"/>
</dbReference>
<evidence type="ECO:0000313" key="8">
    <source>
        <dbReference type="EMBL" id="SHG61098.1"/>
    </source>
</evidence>
<evidence type="ECO:0000313" key="9">
    <source>
        <dbReference type="Proteomes" id="UP000242329"/>
    </source>
</evidence>
<sequence>MNNFVETKARKEIFRLKPYVPGKPIEEVKRELGIEDIIKMASNENPLGPSPLAVEKIKETLDKIHFYPDSNNFYLKQKLAGHIGIGEECILIGNGSDELLKLLAEAFLTPEDEVVFGDPSFVEYEFTATIMGAKCIAVPLNDFRHDLKAMLDAVTPRTKIVYVCNPNNPTGTYSTRDEIKDFMDKIREDVLVVFDEAYYEYVDAPDYMSGIEYVKAGRNAIVLRTFSKIYGLAGLRVGYGITTPAIAQAVERVTEPFNVNLLAQVAAEAALDDKEHLEESRQLNLEGKKYLYSRFEEMGLRYVPTQANFIFVDTGRDCREVFKKLLQLGIIIRTGDIFGFPTFIRVTIGTPEENKRFIEGLKKVLGE</sequence>
<dbReference type="InterPro" id="IPR050106">
    <property type="entry name" value="HistidinolP_aminotransfase"/>
</dbReference>